<dbReference type="GO" id="GO:0009395">
    <property type="term" value="P:phospholipid catabolic process"/>
    <property type="evidence" value="ECO:0007669"/>
    <property type="project" value="TreeGrafter"/>
</dbReference>
<keyword evidence="5" id="KW-0964">Secreted</keyword>
<dbReference type="SMART" id="SM00155">
    <property type="entry name" value="PLDc"/>
    <property type="match status" value="2"/>
</dbReference>
<proteinExistence type="predicted"/>
<dbReference type="GO" id="GO:0004630">
    <property type="term" value="F:phospholipase D activity"/>
    <property type="evidence" value="ECO:0007669"/>
    <property type="project" value="UniProtKB-EC"/>
</dbReference>
<evidence type="ECO:0000256" key="9">
    <source>
        <dbReference type="ARBA" id="ARBA00029594"/>
    </source>
</evidence>
<gene>
    <name evidence="12" type="ORF">SAMN05192583_1714</name>
</gene>
<evidence type="ECO:0000313" key="12">
    <source>
        <dbReference type="EMBL" id="SEM97289.1"/>
    </source>
</evidence>
<dbReference type="PANTHER" id="PTHR18896">
    <property type="entry name" value="PHOSPHOLIPASE D"/>
    <property type="match status" value="1"/>
</dbReference>
<evidence type="ECO:0000256" key="7">
    <source>
        <dbReference type="ARBA" id="ARBA00022801"/>
    </source>
</evidence>
<dbReference type="InterPro" id="IPR015679">
    <property type="entry name" value="PLipase_D_fam"/>
</dbReference>
<dbReference type="EMBL" id="FOCF01000003">
    <property type="protein sequence ID" value="SEM97289.1"/>
    <property type="molecule type" value="Genomic_DNA"/>
</dbReference>
<evidence type="ECO:0000256" key="1">
    <source>
        <dbReference type="ARBA" id="ARBA00000798"/>
    </source>
</evidence>
<organism evidence="12 13">
    <name type="scientific">Sphingomonas gellani</name>
    <dbReference type="NCBI Taxonomy" id="1166340"/>
    <lineage>
        <taxon>Bacteria</taxon>
        <taxon>Pseudomonadati</taxon>
        <taxon>Pseudomonadota</taxon>
        <taxon>Alphaproteobacteria</taxon>
        <taxon>Sphingomonadales</taxon>
        <taxon>Sphingomonadaceae</taxon>
        <taxon>Sphingomonas</taxon>
    </lineage>
</organism>
<dbReference type="PANTHER" id="PTHR18896:SF76">
    <property type="entry name" value="PHOSPHOLIPASE"/>
    <property type="match status" value="1"/>
</dbReference>
<dbReference type="GO" id="GO:0005576">
    <property type="term" value="C:extracellular region"/>
    <property type="evidence" value="ECO:0007669"/>
    <property type="project" value="UniProtKB-SubCell"/>
</dbReference>
<feature type="domain" description="PLD phosphodiesterase" evidence="11">
    <location>
        <begin position="124"/>
        <end position="151"/>
    </location>
</feature>
<dbReference type="STRING" id="1166340.SAMN05192583_1714"/>
<dbReference type="SUPFAM" id="SSF56024">
    <property type="entry name" value="Phospholipase D/nuclease"/>
    <property type="match status" value="2"/>
</dbReference>
<dbReference type="InterPro" id="IPR025202">
    <property type="entry name" value="PLD-like_dom"/>
</dbReference>
<feature type="domain" description="PLD phosphodiesterase" evidence="11">
    <location>
        <begin position="338"/>
        <end position="365"/>
    </location>
</feature>
<evidence type="ECO:0000256" key="6">
    <source>
        <dbReference type="ARBA" id="ARBA00022737"/>
    </source>
</evidence>
<dbReference type="RefSeq" id="WP_093665266.1">
    <property type="nucleotide sequence ID" value="NZ_FOCF01000003.1"/>
</dbReference>
<dbReference type="OrthoDB" id="8828485at2"/>
<keyword evidence="6" id="KW-0677">Repeat</keyword>
<dbReference type="InterPro" id="IPR001736">
    <property type="entry name" value="PLipase_D/transphosphatidylase"/>
</dbReference>
<feature type="region of interest" description="Disordered" evidence="10">
    <location>
        <begin position="153"/>
        <end position="175"/>
    </location>
</feature>
<dbReference type="Pfam" id="PF13091">
    <property type="entry name" value="PLDc_2"/>
    <property type="match status" value="1"/>
</dbReference>
<feature type="compositionally biased region" description="Basic and acidic residues" evidence="10">
    <location>
        <begin position="153"/>
        <end position="163"/>
    </location>
</feature>
<keyword evidence="13" id="KW-1185">Reference proteome</keyword>
<comment type="subcellular location">
    <subcellularLocation>
        <location evidence="3">Secreted</location>
    </subcellularLocation>
</comment>
<keyword evidence="8" id="KW-0443">Lipid metabolism</keyword>
<evidence type="ECO:0000256" key="2">
    <source>
        <dbReference type="ARBA" id="ARBA00003145"/>
    </source>
</evidence>
<sequence length="472" mass="53124">MHERDEQLWQTVRAGRFSVIIDAERYFEVAREAFLQARSRIMLVGWDFDARIRLSGEERGEDEPATVGEFLYWLVERTPTLELYLLRWDVGALKSLFRGSTVFTVMKWMRHPRIHTKLDGHHPTGGSHHQKIVSIDDCFAFCGGIDMTSERWDTREHRDDEPARLTPRGKPYKPWHDATTAMSGPAGAAMAELCRERWLRATGKRLAPVSVTGRCWPNGLEPDLSDVDVGVARTIPHMDDQQSIHEIEGLFLHQIAGARQSIYIESQYFASRKIAEAIAARLQEEDGPEFVIINPTVAEGWLQPLAMDTARARLMKALRQVDRHGRLAMYHPFTAGGEPIYVHAKIMIVDGTTIRVGSANINNRSMRLDSECDVLVEDPDAAVALRNGLIAEHLGLSTEVVGRAIAEQGLIAAIEALRGDGRSLRPYELPDLGSAAEWLADNELLDPEGPDEMFEPLARRGLFRRKGTLRPQ</sequence>
<reference evidence="13" key="1">
    <citation type="submission" date="2016-10" db="EMBL/GenBank/DDBJ databases">
        <authorList>
            <person name="Varghese N."/>
            <person name="Submissions S."/>
        </authorList>
    </citation>
    <scope>NUCLEOTIDE SEQUENCE [LARGE SCALE GENOMIC DNA]</scope>
    <source>
        <strain evidence="13">S6-262</strain>
    </source>
</reference>
<dbReference type="PROSITE" id="PS50035">
    <property type="entry name" value="PLD"/>
    <property type="match status" value="2"/>
</dbReference>
<evidence type="ECO:0000259" key="11">
    <source>
        <dbReference type="PROSITE" id="PS50035"/>
    </source>
</evidence>
<keyword evidence="7" id="KW-0378">Hydrolase</keyword>
<dbReference type="Proteomes" id="UP000199206">
    <property type="component" value="Unassembled WGS sequence"/>
</dbReference>
<dbReference type="CDD" id="cd09143">
    <property type="entry name" value="PLDc_vPLD1_2_like_bac_2"/>
    <property type="match status" value="1"/>
</dbReference>
<evidence type="ECO:0000313" key="13">
    <source>
        <dbReference type="Proteomes" id="UP000199206"/>
    </source>
</evidence>
<evidence type="ECO:0000256" key="3">
    <source>
        <dbReference type="ARBA" id="ARBA00004613"/>
    </source>
</evidence>
<evidence type="ECO:0000256" key="10">
    <source>
        <dbReference type="SAM" id="MobiDB-lite"/>
    </source>
</evidence>
<accession>A0A1H8CQU5</accession>
<evidence type="ECO:0000256" key="5">
    <source>
        <dbReference type="ARBA" id="ARBA00022525"/>
    </source>
</evidence>
<dbReference type="Gene3D" id="3.30.870.10">
    <property type="entry name" value="Endonuclease Chain A"/>
    <property type="match status" value="2"/>
</dbReference>
<dbReference type="CDD" id="cd09140">
    <property type="entry name" value="PLDc_vPLD1_2_like_bac_1"/>
    <property type="match status" value="1"/>
</dbReference>
<name>A0A1H8CQU5_9SPHN</name>
<evidence type="ECO:0000256" key="4">
    <source>
        <dbReference type="ARBA" id="ARBA00018392"/>
    </source>
</evidence>
<evidence type="ECO:0000256" key="8">
    <source>
        <dbReference type="ARBA" id="ARBA00023098"/>
    </source>
</evidence>
<comment type="function">
    <text evidence="2">Could be a virulence factor.</text>
</comment>
<dbReference type="AlphaFoldDB" id="A0A1H8CQU5"/>
<comment type="catalytic activity">
    <reaction evidence="1">
        <text>a 1,2-diacyl-sn-glycero-3-phosphocholine + H2O = a 1,2-diacyl-sn-glycero-3-phosphate + choline + H(+)</text>
        <dbReference type="Rhea" id="RHEA:14445"/>
        <dbReference type="ChEBI" id="CHEBI:15354"/>
        <dbReference type="ChEBI" id="CHEBI:15377"/>
        <dbReference type="ChEBI" id="CHEBI:15378"/>
        <dbReference type="ChEBI" id="CHEBI:57643"/>
        <dbReference type="ChEBI" id="CHEBI:58608"/>
        <dbReference type="EC" id="3.1.4.4"/>
    </reaction>
</comment>
<protein>
    <recommendedName>
        <fullName evidence="4">Phospholipase D</fullName>
    </recommendedName>
    <alternativeName>
        <fullName evidence="9">Choline phosphatase</fullName>
    </alternativeName>
</protein>